<dbReference type="OrthoDB" id="7059801at2"/>
<feature type="signal peptide" evidence="1">
    <location>
        <begin position="1"/>
        <end position="24"/>
    </location>
</feature>
<keyword evidence="3" id="KW-1185">Reference proteome</keyword>
<feature type="chain" id="PRO_5037387019" evidence="1">
    <location>
        <begin position="25"/>
        <end position="259"/>
    </location>
</feature>
<keyword evidence="1" id="KW-0732">Signal</keyword>
<evidence type="ECO:0000313" key="3">
    <source>
        <dbReference type="Proteomes" id="UP000606730"/>
    </source>
</evidence>
<dbReference type="RefSeq" id="WP_143226582.1">
    <property type="nucleotide sequence ID" value="NZ_BMKN01000001.1"/>
</dbReference>
<proteinExistence type="predicted"/>
<evidence type="ECO:0000313" key="2">
    <source>
        <dbReference type="EMBL" id="GGE40101.1"/>
    </source>
</evidence>
<dbReference type="AlphaFoldDB" id="A0A917ABE4"/>
<evidence type="ECO:0000256" key="1">
    <source>
        <dbReference type="SAM" id="SignalP"/>
    </source>
</evidence>
<name>A0A917ABE4_9RHOB</name>
<gene>
    <name evidence="2" type="ORF">GCM10011517_04760</name>
</gene>
<reference evidence="2" key="2">
    <citation type="submission" date="2020-09" db="EMBL/GenBank/DDBJ databases">
        <authorList>
            <person name="Sun Q."/>
            <person name="Zhou Y."/>
        </authorList>
    </citation>
    <scope>NUCLEOTIDE SEQUENCE</scope>
    <source>
        <strain evidence="2">CGMCC 1.16012</strain>
    </source>
</reference>
<reference evidence="2" key="1">
    <citation type="journal article" date="2014" name="Int. J. Syst. Evol. Microbiol.">
        <title>Complete genome sequence of Corynebacterium casei LMG S-19264T (=DSM 44701T), isolated from a smear-ripened cheese.</title>
        <authorList>
            <consortium name="US DOE Joint Genome Institute (JGI-PGF)"/>
            <person name="Walter F."/>
            <person name="Albersmeier A."/>
            <person name="Kalinowski J."/>
            <person name="Ruckert C."/>
        </authorList>
    </citation>
    <scope>NUCLEOTIDE SEQUENCE</scope>
    <source>
        <strain evidence="2">CGMCC 1.16012</strain>
    </source>
</reference>
<protein>
    <submittedName>
        <fullName evidence="2">Uncharacterized protein</fullName>
    </submittedName>
</protein>
<comment type="caution">
    <text evidence="2">The sequence shown here is derived from an EMBL/GenBank/DDBJ whole genome shotgun (WGS) entry which is preliminary data.</text>
</comment>
<sequence>MLRRKSTRLFMAAALFVTAVTSPALVTAETKVGSSVESRVILAFKANDAAVQAMMPEGWKAITLPKGPIAGTNLLVVFMDRHLMRDAEGKPLSPSNELSSAVLAYGVKKGVEGARMFVAKDYGSPPLAAPYGKGTAATLSKSGSDMVNTEGDVSVSVSFSVAPETGGEIGFDLSYTAGTPSLSEDQTAMPHSTEDPEFHRIYRYDQLVELLMSKALGKPLNGTVTYTVTAPELAAAFDGSEELVSILAIPVYVRDVFLP</sequence>
<dbReference type="EMBL" id="BMKN01000001">
    <property type="protein sequence ID" value="GGE40101.1"/>
    <property type="molecule type" value="Genomic_DNA"/>
</dbReference>
<organism evidence="2 3">
    <name type="scientific">Actibacterium pelagium</name>
    <dbReference type="NCBI Taxonomy" id="2029103"/>
    <lineage>
        <taxon>Bacteria</taxon>
        <taxon>Pseudomonadati</taxon>
        <taxon>Pseudomonadota</taxon>
        <taxon>Alphaproteobacteria</taxon>
        <taxon>Rhodobacterales</taxon>
        <taxon>Roseobacteraceae</taxon>
        <taxon>Actibacterium</taxon>
    </lineage>
</organism>
<dbReference type="Proteomes" id="UP000606730">
    <property type="component" value="Unassembled WGS sequence"/>
</dbReference>
<accession>A0A917ABE4</accession>